<keyword evidence="7" id="KW-1185">Reference proteome</keyword>
<dbReference type="EMBL" id="SDPM01000004">
    <property type="protein sequence ID" value="RXZ86651.1"/>
    <property type="molecule type" value="Genomic_DNA"/>
</dbReference>
<evidence type="ECO:0000256" key="1">
    <source>
        <dbReference type="ARBA" id="ARBA00023015"/>
    </source>
</evidence>
<dbReference type="SMART" id="SM00347">
    <property type="entry name" value="HTH_MARR"/>
    <property type="match status" value="1"/>
</dbReference>
<dbReference type="PROSITE" id="PS50995">
    <property type="entry name" value="HTH_MARR_2"/>
    <property type="match status" value="1"/>
</dbReference>
<evidence type="ECO:0000313" key="7">
    <source>
        <dbReference type="Proteomes" id="UP000292686"/>
    </source>
</evidence>
<evidence type="ECO:0000256" key="2">
    <source>
        <dbReference type="ARBA" id="ARBA00023125"/>
    </source>
</evidence>
<evidence type="ECO:0000256" key="3">
    <source>
        <dbReference type="ARBA" id="ARBA00023163"/>
    </source>
</evidence>
<feature type="domain" description="HTH marR-type" evidence="4">
    <location>
        <begin position="4"/>
        <end position="137"/>
    </location>
</feature>
<dbReference type="PANTHER" id="PTHR33164">
    <property type="entry name" value="TRANSCRIPTIONAL REGULATOR, MARR FAMILY"/>
    <property type="match status" value="1"/>
</dbReference>
<dbReference type="SUPFAM" id="SSF46785">
    <property type="entry name" value="Winged helix' DNA-binding domain"/>
    <property type="match status" value="1"/>
</dbReference>
<accession>A0A4Q2M9F4</accession>
<keyword evidence="1" id="KW-0805">Transcription regulation</keyword>
<reference evidence="5 8" key="2">
    <citation type="submission" date="2020-07" db="EMBL/GenBank/DDBJ databases">
        <title>Sequencing the genomes of 1000 actinobacteria strains.</title>
        <authorList>
            <person name="Klenk H.-P."/>
        </authorList>
    </citation>
    <scope>NUCLEOTIDE SEQUENCE [LARGE SCALE GENOMIC DNA]</scope>
    <source>
        <strain evidence="5 8">DSM 23870</strain>
    </source>
</reference>
<gene>
    <name evidence="5" type="ORF">BJ972_000849</name>
    <name evidence="6" type="ORF">ESP50_09700</name>
</gene>
<proteinExistence type="predicted"/>
<evidence type="ECO:0000313" key="5">
    <source>
        <dbReference type="EMBL" id="NYD66330.1"/>
    </source>
</evidence>
<keyword evidence="2 5" id="KW-0238">DNA-binding</keyword>
<dbReference type="RefSeq" id="WP_129174546.1">
    <property type="nucleotide sequence ID" value="NZ_JACCBI010000001.1"/>
</dbReference>
<evidence type="ECO:0000313" key="6">
    <source>
        <dbReference type="EMBL" id="RXZ86651.1"/>
    </source>
</evidence>
<dbReference type="Gene3D" id="1.10.10.10">
    <property type="entry name" value="Winged helix-like DNA-binding domain superfamily/Winged helix DNA-binding domain"/>
    <property type="match status" value="1"/>
</dbReference>
<protein>
    <submittedName>
        <fullName evidence="5 6">MarR family transcriptional regulator</fullName>
    </submittedName>
</protein>
<dbReference type="InterPro" id="IPR039422">
    <property type="entry name" value="MarR/SlyA-like"/>
</dbReference>
<sequence length="164" mass="17651">MDDRHDLGRSLGALFRAWQLAVNDAVAGLPHGPRGYQILTTLATEPDEPTQAGLATLLGIDRTVLTYVIDDLAAADLVERRPDARDRRVRRIALTPAGDARRAELASSVALAEARLFPTLDAEEARVMRDLLARAATGVHGHDRDACAVVAEIMEDAAPVATPR</sequence>
<dbReference type="OrthoDB" id="8635520at2"/>
<comment type="caution">
    <text evidence="6">The sequence shown here is derived from an EMBL/GenBank/DDBJ whole genome shotgun (WGS) entry which is preliminary data.</text>
</comment>
<organism evidence="6 7">
    <name type="scientific">Agromyces atrinae</name>
    <dbReference type="NCBI Taxonomy" id="592376"/>
    <lineage>
        <taxon>Bacteria</taxon>
        <taxon>Bacillati</taxon>
        <taxon>Actinomycetota</taxon>
        <taxon>Actinomycetes</taxon>
        <taxon>Micrococcales</taxon>
        <taxon>Microbacteriaceae</taxon>
        <taxon>Agromyces</taxon>
    </lineage>
</organism>
<dbReference type="InterPro" id="IPR000835">
    <property type="entry name" value="HTH_MarR-typ"/>
</dbReference>
<dbReference type="PANTHER" id="PTHR33164:SF64">
    <property type="entry name" value="TRANSCRIPTIONAL REGULATOR SLYA"/>
    <property type="match status" value="1"/>
</dbReference>
<evidence type="ECO:0000313" key="8">
    <source>
        <dbReference type="Proteomes" id="UP000581087"/>
    </source>
</evidence>
<dbReference type="GO" id="GO:0003700">
    <property type="term" value="F:DNA-binding transcription factor activity"/>
    <property type="evidence" value="ECO:0007669"/>
    <property type="project" value="InterPro"/>
</dbReference>
<dbReference type="Proteomes" id="UP000292686">
    <property type="component" value="Unassembled WGS sequence"/>
</dbReference>
<dbReference type="EMBL" id="JACCBI010000001">
    <property type="protein sequence ID" value="NYD66330.1"/>
    <property type="molecule type" value="Genomic_DNA"/>
</dbReference>
<dbReference type="GO" id="GO:0006950">
    <property type="term" value="P:response to stress"/>
    <property type="evidence" value="ECO:0007669"/>
    <property type="project" value="TreeGrafter"/>
</dbReference>
<dbReference type="AlphaFoldDB" id="A0A4Q2M9F4"/>
<keyword evidence="3" id="KW-0804">Transcription</keyword>
<reference evidence="6 7" key="1">
    <citation type="submission" date="2019-01" db="EMBL/GenBank/DDBJ databases">
        <title>Agromyces.</title>
        <authorList>
            <person name="Li J."/>
        </authorList>
    </citation>
    <scope>NUCLEOTIDE SEQUENCE [LARGE SCALE GENOMIC DNA]</scope>
    <source>
        <strain evidence="6 7">DSM 23870</strain>
    </source>
</reference>
<dbReference type="InterPro" id="IPR036388">
    <property type="entry name" value="WH-like_DNA-bd_sf"/>
</dbReference>
<name>A0A4Q2M9F4_9MICO</name>
<dbReference type="GO" id="GO:0003677">
    <property type="term" value="F:DNA binding"/>
    <property type="evidence" value="ECO:0007669"/>
    <property type="project" value="UniProtKB-KW"/>
</dbReference>
<dbReference type="Pfam" id="PF12802">
    <property type="entry name" value="MarR_2"/>
    <property type="match status" value="1"/>
</dbReference>
<dbReference type="InterPro" id="IPR036390">
    <property type="entry name" value="WH_DNA-bd_sf"/>
</dbReference>
<evidence type="ECO:0000259" key="4">
    <source>
        <dbReference type="PROSITE" id="PS50995"/>
    </source>
</evidence>
<dbReference type="PRINTS" id="PR00598">
    <property type="entry name" value="HTHMARR"/>
</dbReference>
<dbReference type="Proteomes" id="UP000581087">
    <property type="component" value="Unassembled WGS sequence"/>
</dbReference>